<protein>
    <submittedName>
        <fullName evidence="19 20">Protein eyes shut homolog</fullName>
    </submittedName>
</protein>
<dbReference type="FunFam" id="2.10.25.10:FF:000143">
    <property type="entry name" value="Protein crumbs 1"/>
    <property type="match status" value="1"/>
</dbReference>
<dbReference type="RefSeq" id="XP_032817445.1">
    <property type="nucleotide sequence ID" value="XM_032961554.1"/>
</dbReference>
<feature type="domain" description="EGF-like" evidence="17">
    <location>
        <begin position="1023"/>
        <end position="1059"/>
    </location>
</feature>
<dbReference type="Pfam" id="PF02210">
    <property type="entry name" value="Laminin_G_2"/>
    <property type="match status" value="3"/>
</dbReference>
<dbReference type="CDD" id="cd00110">
    <property type="entry name" value="LamG"/>
    <property type="match status" value="4"/>
</dbReference>
<dbReference type="SMART" id="SM00179">
    <property type="entry name" value="EGF_CA"/>
    <property type="match status" value="25"/>
</dbReference>
<keyword evidence="12 14" id="KW-1015">Disulfide bond</keyword>
<evidence type="ECO:0000256" key="13">
    <source>
        <dbReference type="ARBA" id="ARBA00023180"/>
    </source>
</evidence>
<dbReference type="InterPro" id="IPR013032">
    <property type="entry name" value="EGF-like_CS"/>
</dbReference>
<dbReference type="PANTHER" id="PTHR12916:SF13">
    <property type="entry name" value="SUSHI, VON WILLEBRAND FACTOR TYPE A, EGF AND PENTRAXIN DOMAIN-CONTAINING PROTEIN 1-LIKE"/>
    <property type="match status" value="1"/>
</dbReference>
<dbReference type="Proteomes" id="UP001318040">
    <property type="component" value="Chromosome 27"/>
</dbReference>
<keyword evidence="6" id="KW-0812">Transmembrane</keyword>
<dbReference type="FunFam" id="2.10.25.10:FF:000125">
    <property type="entry name" value="Neurogenic locus notch protein-like"/>
    <property type="match status" value="1"/>
</dbReference>
<feature type="domain" description="EGF-like" evidence="17">
    <location>
        <begin position="984"/>
        <end position="1021"/>
    </location>
</feature>
<dbReference type="RefSeq" id="XP_032817448.1">
    <property type="nucleotide sequence ID" value="XM_032961557.1"/>
</dbReference>
<keyword evidence="3" id="KW-1003">Cell membrane</keyword>
<feature type="domain" description="EGF-like" evidence="17">
    <location>
        <begin position="398"/>
        <end position="434"/>
    </location>
</feature>
<feature type="domain" description="EGF-like" evidence="17">
    <location>
        <begin position="630"/>
        <end position="666"/>
    </location>
</feature>
<feature type="disulfide bond" evidence="14">
    <location>
        <begin position="1984"/>
        <end position="1993"/>
    </location>
</feature>
<dbReference type="GO" id="GO:0005886">
    <property type="term" value="C:plasma membrane"/>
    <property type="evidence" value="ECO:0007669"/>
    <property type="project" value="UniProtKB-SubCell"/>
</dbReference>
<feature type="disulfide bond" evidence="14">
    <location>
        <begin position="677"/>
        <end position="694"/>
    </location>
</feature>
<keyword evidence="8" id="KW-0677">Repeat</keyword>
<dbReference type="Pfam" id="PF00054">
    <property type="entry name" value="Laminin_G_1"/>
    <property type="match status" value="1"/>
</dbReference>
<evidence type="ECO:0000256" key="6">
    <source>
        <dbReference type="ARBA" id="ARBA00022692"/>
    </source>
</evidence>
<feature type="domain" description="Laminin G" evidence="16">
    <location>
        <begin position="1484"/>
        <end position="1684"/>
    </location>
</feature>
<dbReference type="Pfam" id="PF07645">
    <property type="entry name" value="EGF_CA"/>
    <property type="match status" value="2"/>
</dbReference>
<dbReference type="Pfam" id="PF12661">
    <property type="entry name" value="hEGF"/>
    <property type="match status" value="4"/>
</dbReference>
<evidence type="ECO:0000256" key="3">
    <source>
        <dbReference type="ARBA" id="ARBA00022475"/>
    </source>
</evidence>
<dbReference type="FunFam" id="2.10.25.10:FF:000109">
    <property type="entry name" value="Notch homolog 4, [Drosophila]"/>
    <property type="match status" value="1"/>
</dbReference>
<evidence type="ECO:0000259" key="16">
    <source>
        <dbReference type="PROSITE" id="PS50025"/>
    </source>
</evidence>
<feature type="disulfide bond" evidence="14">
    <location>
        <begin position="424"/>
        <end position="433"/>
    </location>
</feature>
<dbReference type="Gene3D" id="2.60.120.200">
    <property type="match status" value="4"/>
</dbReference>
<dbReference type="InterPro" id="IPR018097">
    <property type="entry name" value="EGF_Ca-bd_CS"/>
</dbReference>
<feature type="disulfide bond" evidence="14">
    <location>
        <begin position="775"/>
        <end position="784"/>
    </location>
</feature>
<keyword evidence="13" id="KW-0325">Glycoprotein</keyword>
<dbReference type="CDD" id="cd00054">
    <property type="entry name" value="EGF_CA"/>
    <property type="match status" value="18"/>
</dbReference>
<evidence type="ECO:0000256" key="15">
    <source>
        <dbReference type="SAM" id="MobiDB-lite"/>
    </source>
</evidence>
<keyword evidence="4" id="KW-0964">Secreted</keyword>
<feature type="disulfide bond" evidence="14">
    <location>
        <begin position="310"/>
        <end position="319"/>
    </location>
</feature>
<dbReference type="InterPro" id="IPR009030">
    <property type="entry name" value="Growth_fac_rcpt_cys_sf"/>
</dbReference>
<dbReference type="SMART" id="SM00282">
    <property type="entry name" value="LamG"/>
    <property type="match status" value="4"/>
</dbReference>
<dbReference type="InterPro" id="IPR000152">
    <property type="entry name" value="EGF-type_Asp/Asn_hydroxyl_site"/>
</dbReference>
<feature type="disulfide bond" evidence="14">
    <location>
        <begin position="851"/>
        <end position="860"/>
    </location>
</feature>
<dbReference type="SUPFAM" id="SSF57196">
    <property type="entry name" value="EGF/Laminin"/>
    <property type="match status" value="19"/>
</dbReference>
<feature type="domain" description="EGF-like" evidence="17">
    <location>
        <begin position="1717"/>
        <end position="1759"/>
    </location>
</feature>
<dbReference type="PROSITE" id="PS00010">
    <property type="entry name" value="ASX_HYDROXYL"/>
    <property type="match status" value="13"/>
</dbReference>
<name>A0AAJ7X0X6_PETMA</name>
<feature type="domain" description="EGF-like" evidence="17">
    <location>
        <begin position="284"/>
        <end position="320"/>
    </location>
</feature>
<dbReference type="PROSITE" id="PS50026">
    <property type="entry name" value="EGF_3"/>
    <property type="match status" value="30"/>
</dbReference>
<feature type="domain" description="EGF-like" evidence="17">
    <location>
        <begin position="903"/>
        <end position="938"/>
    </location>
</feature>
<evidence type="ECO:0000256" key="1">
    <source>
        <dbReference type="ARBA" id="ARBA00004251"/>
    </source>
</evidence>
<feature type="compositionally biased region" description="Pro residues" evidence="15">
    <location>
        <begin position="1420"/>
        <end position="1433"/>
    </location>
</feature>
<feature type="domain" description="EGF-like" evidence="17">
    <location>
        <begin position="2224"/>
        <end position="2261"/>
    </location>
</feature>
<evidence type="ECO:0000256" key="10">
    <source>
        <dbReference type="ARBA" id="ARBA00022989"/>
    </source>
</evidence>
<dbReference type="InterPro" id="IPR013320">
    <property type="entry name" value="ConA-like_dom_sf"/>
</dbReference>
<feature type="disulfide bond" evidence="14">
    <location>
        <begin position="1469"/>
        <end position="1478"/>
    </location>
</feature>
<feature type="disulfide bond" evidence="14">
    <location>
        <begin position="580"/>
        <end position="589"/>
    </location>
</feature>
<dbReference type="PROSITE" id="PS01186">
    <property type="entry name" value="EGF_2"/>
    <property type="match status" value="20"/>
</dbReference>
<evidence type="ECO:0000256" key="2">
    <source>
        <dbReference type="ARBA" id="ARBA00004613"/>
    </source>
</evidence>
<accession>A0AAJ7X0X6</accession>
<keyword evidence="7" id="KW-0732">Signal</keyword>
<comment type="subcellular location">
    <subcellularLocation>
        <location evidence="1">Cell membrane</location>
        <topology evidence="1">Single-pass type I membrane protein</topology>
    </subcellularLocation>
    <subcellularLocation>
        <location evidence="2">Secreted</location>
    </subcellularLocation>
</comment>
<feature type="compositionally biased region" description="Polar residues" evidence="15">
    <location>
        <begin position="1347"/>
        <end position="1365"/>
    </location>
</feature>
<feature type="disulfide bond" evidence="14">
    <location>
        <begin position="386"/>
        <end position="395"/>
    </location>
</feature>
<evidence type="ECO:0000313" key="22">
    <source>
        <dbReference type="RefSeq" id="XP_032817446.1"/>
    </source>
</evidence>
<evidence type="ECO:0000313" key="19">
    <source>
        <dbReference type="RefSeq" id="XP_032817443.1"/>
    </source>
</evidence>
<feature type="domain" description="Laminin G" evidence="16">
    <location>
        <begin position="2309"/>
        <end position="2496"/>
    </location>
</feature>
<keyword evidence="10" id="KW-1133">Transmembrane helix</keyword>
<feature type="disulfide bond" evidence="14">
    <location>
        <begin position="229"/>
        <end position="238"/>
    </location>
</feature>
<feature type="disulfide bond" evidence="14">
    <location>
        <begin position="872"/>
        <end position="889"/>
    </location>
</feature>
<feature type="domain" description="EGF-like" evidence="17">
    <location>
        <begin position="708"/>
        <end position="747"/>
    </location>
</feature>
<feature type="disulfide bond" evidence="14">
    <location>
        <begin position="559"/>
        <end position="569"/>
    </location>
</feature>
<feature type="domain" description="EGF-like" evidence="17">
    <location>
        <begin position="940"/>
        <end position="977"/>
    </location>
</feature>
<dbReference type="GO" id="GO:0007154">
    <property type="term" value="P:cell communication"/>
    <property type="evidence" value="ECO:0007669"/>
    <property type="project" value="UniProtKB-ARBA"/>
</dbReference>
<feature type="domain" description="EGF-like" evidence="17">
    <location>
        <begin position="1061"/>
        <end position="1098"/>
    </location>
</feature>
<dbReference type="RefSeq" id="XP_032817446.1">
    <property type="nucleotide sequence ID" value="XM_032961555.1"/>
</dbReference>
<feature type="region of interest" description="Disordered" evidence="15">
    <location>
        <begin position="1300"/>
        <end position="1327"/>
    </location>
</feature>
<dbReference type="CTD" id="346007"/>
<feature type="domain" description="EGF-like" evidence="17">
    <location>
        <begin position="555"/>
        <end position="590"/>
    </location>
</feature>
<evidence type="ECO:0000313" key="20">
    <source>
        <dbReference type="RefSeq" id="XP_032817444.1"/>
    </source>
</evidence>
<dbReference type="Pfam" id="PF00008">
    <property type="entry name" value="EGF"/>
    <property type="match status" value="13"/>
</dbReference>
<feature type="disulfide bond" evidence="14">
    <location>
        <begin position="696"/>
        <end position="705"/>
    </location>
</feature>
<feature type="domain" description="EGF-like" evidence="17">
    <location>
        <begin position="196"/>
        <end position="239"/>
    </location>
</feature>
<evidence type="ECO:0000256" key="7">
    <source>
        <dbReference type="ARBA" id="ARBA00022729"/>
    </source>
</evidence>
<keyword evidence="18" id="KW-1185">Reference proteome</keyword>
<feature type="domain" description="EGF-like" evidence="17">
    <location>
        <begin position="322"/>
        <end position="358"/>
    </location>
</feature>
<evidence type="ECO:0000256" key="11">
    <source>
        <dbReference type="ARBA" id="ARBA00023136"/>
    </source>
</evidence>
<feature type="disulfide bond" evidence="14">
    <location>
        <begin position="1706"/>
        <end position="1715"/>
    </location>
</feature>
<feature type="domain" description="EGF-like" evidence="17">
    <location>
        <begin position="511"/>
        <end position="553"/>
    </location>
</feature>
<feature type="domain" description="Laminin G" evidence="16">
    <location>
        <begin position="2045"/>
        <end position="2228"/>
    </location>
</feature>
<dbReference type="GO" id="GO:0023052">
    <property type="term" value="P:signaling"/>
    <property type="evidence" value="ECO:0007669"/>
    <property type="project" value="UniProtKB-ARBA"/>
</dbReference>
<feature type="disulfide bond" evidence="14">
    <location>
        <begin position="543"/>
        <end position="552"/>
    </location>
</feature>
<dbReference type="RefSeq" id="XP_032817443.1">
    <property type="nucleotide sequence ID" value="XM_032961552.1"/>
</dbReference>
<feature type="disulfide bond" evidence="14">
    <location>
        <begin position="656"/>
        <end position="665"/>
    </location>
</feature>
<feature type="domain" description="EGF-like" evidence="17">
    <location>
        <begin position="436"/>
        <end position="472"/>
    </location>
</feature>
<proteinExistence type="predicted"/>
<dbReference type="GO" id="GO:0005576">
    <property type="term" value="C:extracellular region"/>
    <property type="evidence" value="ECO:0007669"/>
    <property type="project" value="UniProtKB-SubCell"/>
</dbReference>
<dbReference type="RefSeq" id="XP_032817444.1">
    <property type="nucleotide sequence ID" value="XM_032961553.1"/>
</dbReference>
<feature type="domain" description="EGF-like" evidence="17">
    <location>
        <begin position="1958"/>
        <end position="1994"/>
    </location>
</feature>
<feature type="disulfide bond" evidence="14">
    <location>
        <begin position="2251"/>
        <end position="2260"/>
    </location>
</feature>
<evidence type="ECO:0000313" key="18">
    <source>
        <dbReference type="Proteomes" id="UP001318040"/>
    </source>
</evidence>
<keyword evidence="11" id="KW-0472">Membrane</keyword>
<evidence type="ECO:0000256" key="9">
    <source>
        <dbReference type="ARBA" id="ARBA00022837"/>
    </source>
</evidence>
<dbReference type="GO" id="GO:0005509">
    <property type="term" value="F:calcium ion binding"/>
    <property type="evidence" value="ECO:0007669"/>
    <property type="project" value="InterPro"/>
</dbReference>
<feature type="domain" description="EGF-like" evidence="17">
    <location>
        <begin position="241"/>
        <end position="282"/>
    </location>
</feature>
<feature type="disulfide bond" evidence="14">
    <location>
        <begin position="737"/>
        <end position="746"/>
    </location>
</feature>
<feature type="disulfide bond" evidence="14">
    <location>
        <begin position="1088"/>
        <end position="1097"/>
    </location>
</feature>
<dbReference type="PROSITE" id="PS01187">
    <property type="entry name" value="EGF_CA"/>
    <property type="match status" value="6"/>
</dbReference>
<feature type="domain" description="EGF-like" evidence="17">
    <location>
        <begin position="2262"/>
        <end position="2304"/>
    </location>
</feature>
<comment type="caution">
    <text evidence="14">Lacks conserved residue(s) required for the propagation of feature annotation.</text>
</comment>
<feature type="disulfide bond" evidence="14">
    <location>
        <begin position="891"/>
        <end position="900"/>
    </location>
</feature>
<feature type="disulfide bond" evidence="14">
    <location>
        <begin position="1049"/>
        <end position="1058"/>
    </location>
</feature>
<dbReference type="GO" id="GO:0007399">
    <property type="term" value="P:nervous system development"/>
    <property type="evidence" value="ECO:0007669"/>
    <property type="project" value="UniProtKB-ARBA"/>
</dbReference>
<feature type="disulfide bond" evidence="14">
    <location>
        <begin position="2028"/>
        <end position="2037"/>
    </location>
</feature>
<feature type="domain" description="EGF-like" evidence="17">
    <location>
        <begin position="1437"/>
        <end position="1479"/>
    </location>
</feature>
<dbReference type="FunFam" id="2.10.25.10:FF:000123">
    <property type="entry name" value="Crumbs homolog 1 (Drosophila)"/>
    <property type="match status" value="1"/>
</dbReference>
<dbReference type="FunFam" id="2.10.25.10:FF:000031">
    <property type="entry name" value="neurogenic locus notch homolog protein 3"/>
    <property type="match status" value="2"/>
</dbReference>
<dbReference type="InterPro" id="IPR001881">
    <property type="entry name" value="EGF-like_Ca-bd_dom"/>
</dbReference>
<feature type="disulfide bond" evidence="14">
    <location>
        <begin position="1749"/>
        <end position="1758"/>
    </location>
</feature>
<dbReference type="SMART" id="SM00181">
    <property type="entry name" value="EGF"/>
    <property type="match status" value="30"/>
</dbReference>
<evidence type="ECO:0000259" key="17">
    <source>
        <dbReference type="PROSITE" id="PS50026"/>
    </source>
</evidence>
<dbReference type="GO" id="GO:0048513">
    <property type="term" value="P:animal organ development"/>
    <property type="evidence" value="ECO:0007669"/>
    <property type="project" value="UniProtKB-ARBA"/>
</dbReference>
<dbReference type="KEGG" id="pmrn:116946553"/>
<feature type="disulfide bond" evidence="14">
    <location>
        <begin position="462"/>
        <end position="471"/>
    </location>
</feature>
<feature type="region of interest" description="Disordered" evidence="15">
    <location>
        <begin position="1344"/>
        <end position="1365"/>
    </location>
</feature>
<gene>
    <name evidence="19 20 21 22 23" type="primary">EYS</name>
</gene>
<evidence type="ECO:0000256" key="5">
    <source>
        <dbReference type="ARBA" id="ARBA00022536"/>
    </source>
</evidence>
<feature type="disulfide bond" evidence="14">
    <location>
        <begin position="348"/>
        <end position="357"/>
    </location>
</feature>
<dbReference type="FunFam" id="2.10.25.10:FF:000061">
    <property type="entry name" value="Delta-like protein"/>
    <property type="match status" value="1"/>
</dbReference>
<feature type="domain" description="EGF-like" evidence="17">
    <location>
        <begin position="2001"/>
        <end position="2038"/>
    </location>
</feature>
<evidence type="ECO:0000313" key="23">
    <source>
        <dbReference type="RefSeq" id="XP_032817448.1"/>
    </source>
</evidence>
<dbReference type="InterPro" id="IPR001791">
    <property type="entry name" value="Laminin_G"/>
</dbReference>
<dbReference type="SUPFAM" id="SSF57184">
    <property type="entry name" value="Growth factor receptor domain"/>
    <property type="match status" value="1"/>
</dbReference>
<feature type="domain" description="EGF-like" evidence="17">
    <location>
        <begin position="787"/>
        <end position="823"/>
    </location>
</feature>
<feature type="domain" description="Laminin G" evidence="16">
    <location>
        <begin position="1770"/>
        <end position="1957"/>
    </location>
</feature>
<feature type="disulfide bond" evidence="14">
    <location>
        <begin position="500"/>
        <end position="509"/>
    </location>
</feature>
<feature type="disulfide bond" evidence="14">
    <location>
        <begin position="272"/>
        <end position="281"/>
    </location>
</feature>
<dbReference type="Gene3D" id="2.10.25.10">
    <property type="entry name" value="Laminin"/>
    <property type="match status" value="26"/>
</dbReference>
<dbReference type="PROSITE" id="PS50025">
    <property type="entry name" value="LAM_G_DOMAIN"/>
    <property type="match status" value="4"/>
</dbReference>
<evidence type="ECO:0000256" key="12">
    <source>
        <dbReference type="ARBA" id="ARBA00023157"/>
    </source>
</evidence>
<sequence length="2496" mass="267101">MQILHYIFGIAKTSQLNMLLTLSTQMCLHSGLPFLLTVALWHSFAKAQSGCQDKDVKQWHKEPQNITVIWTTSGKLCSHVNPKCQNENESDSTENAPLLHPEISQMCALDMQLGDNLYLIAPNGTTMNPAYVSTSEFSCPFNGSSGEPRRRWALFGGPVSGIRRLDPNLLAEGTHRFAHAAEGSLEAGARLAVRVRRHECGPVEGNAALCSGRGACEAPASANAFRCRCREPYAGPHCEAAAGACSPNPCGNGAICVPRTEGGAGSGYRCKCAEGFVGWNCSEAVGACNEQRCEHGSCVDVTPSTFVCECHAGYMGPTCSAPIDRCASLPCTNGGTCIEVPGSFVCICPKGLMGRRCELDINECASDPCGPLSLCINSVGGYRCFCAPGFIGARCDSDADECLSSPCWNGASCSNLRNGFSCECLPGFQGGLCEQEVNECSSSPCHHDGSCIDLVDGYICLCPPGLTGPHCEMDIDECGSSPCLHGATCLDLIGGYYCQCLAPFKGPDCELVPCEGFSPCENAAVCRQEVDLAVYPMGSSCSCPAGFAGLYCETNTDDCASAPCNHGFCYDALDSFYCLCSPGYAGELCELNIDDCEVHRCQNNATCEDRHLSYVCLCEPGWTGEFCERDADDCENNPCHNNGVCLDLFNDYRCECADGWAGQDCTEDIDECASRPCLNGGTCSDPGAPGQFSCRCRPFYAGSHCQDPRDPCGSSHNPCHKNARCLTLSDGTAHCECPPGFDGDLCESDKNECLSEPCKNNGVCKDRTNGFECLCFDGFLGTFCEVNINECESMPCENNATCIDLHNRFRCHCPAGYYGPLCELDVNECELRPCENGGACINLEGSYRCLCIPGFTGALCDENVDECASTPCLHQSACANRPGGGGYSCQCLPGYTGARCGIHADVCASEPCRNGRCIDALGHFTCVCEPGWTGVQCDADINECDLNPCQHGGSCLDSSTAFRCSCAPPGYTGTACQTDVCAEGSELHSPAHCEHGDICQEGPATNYTCRCLPGYVGTHCELETHECESSPCENGATCRDLVNGFTCVCAIGFSGDRCEVDADECLTNPCVNGVCQEGKNELGYLCYCLPGYLGLNCEFNYDDCLIEICPEGYLCKDGLNNITCVSEPSSLMPDIKPNFASHIDPQSVFPIMEQSSGPIEKSLLNVLFTLQPSISMARALKQTNSGSTDMLMTSPSELFPFQFNALDSTTPTTQSVISTEVTSDQTPSKTTQHLDNMRRNLISPFNKCTTTAVFDEEFPGSHSWPGANSGMHITRPLPFTEEPKTLPLPAVASLEKPMTDRRASSQFPSTGAVSGAADPPSSPGWAATRAVKPSAVTLSYRQRDGTVASQEQAGHSSSPTEPVLPSFQSSAQLRSDIERDRYVWLRPSLQAASTEMFLPGDASVLPERISARAAASMTKTPPPPTPPPPPPPPHLVPMSPCQRHVCLNGGTCRDVLLPGEMVMSFRCDCPLHFTGHFCQLDDTIYFPSFGGSSFLKLPALSLLLENNNERNDFSPRKDLSFEIVITVMTAAVNGTILYSGSEGLHAFFIHLFLTDGRPTARLGCGCFDTIVTVASPQRANHGQLSTITARVSTPGLSGSSSACALELSVDGIAVYQTREVRSLVHPKDAFGPTLIGGLEEQATAGGANGLVGCVRELQVNGRELSIVGEATRGCNVENCNVPVCERRPCGHGGTCVSDAENWFCECTPGRHGKLCQFEACVVNPCGHGATCVHRGRGGEGGAACPVCLCPFGRTGPLCDDPIHVTVPSFDGTDEFGFTSFLAYPAVLGLNDAFEFLVKLTLANNSSALRDNLIFFAGQKGKGLDGDDFLALGLQGGRVVYRYNLGSGTASLLSDPVDTRLHMHTIRLGRTLARGWLQVDGQRNVSGASPGQLSGLNVFSQLYVGGVNEFAPALLPDGARFLQSFQGCVLGIWVRAGPGDAPSVRLSHPVAGRSVGQCLSNPCALLSCHNGGTCVPLGASVYCRCARGWRGGECAERACPCGADHRPAHRCAAGATCVPLHPHGYTCRCALGQAGAYCGRALQISDPSFSTNQSSWMAFEPFNVRHDTHIRIQFMPRSGEGILFYTAQHLAARSGDFLSISLSGGFVQLRFNLGDGTICLASTRPTDPGMETWYTLEAGRVGNSGYLSLNGKNVTTRERLGMRALDAKTSFFVGGVFPSSAISSSATEDGPSAFDGCVREVVVNGRRLTLTANGAKGGANVADCDGTACGHEVCKNNGQCRPKGGVDFECVCGEHFTGAACETPVACVHRPCKNGAACLPANTEDLNLLGYVCACRLQFQGQHCENKITFQTAGFSGDGYIKHTDVRYDRRNLLINEISFNFTTESKDGLLLWLGLAKDGYDDYLAVGLERSHLKVAVNLGKGISAPVVITVTHLCKNEWHSVIVRRKQTLMWVYLDGDLVVAEDLDPHRRYKALNYDAVCYLGGFELGRDVSRVTFNLYSQRLYGKMRDVRLHPDEEAIDFALFAEGYNVHGADEL</sequence>
<feature type="disulfide bond" evidence="14">
    <location>
        <begin position="907"/>
        <end position="917"/>
    </location>
</feature>
<evidence type="ECO:0000256" key="8">
    <source>
        <dbReference type="ARBA" id="ARBA00022737"/>
    </source>
</evidence>
<dbReference type="FunFam" id="2.10.25.10:FF:000391">
    <property type="entry name" value="Weary, isoform C"/>
    <property type="match status" value="1"/>
</dbReference>
<dbReference type="FunFam" id="2.10.25.10:FF:000472">
    <property type="entry name" value="Uncharacterized protein, isoform A"/>
    <property type="match status" value="2"/>
</dbReference>
<feature type="disulfide bond" evidence="14">
    <location>
        <begin position="618"/>
        <end position="627"/>
    </location>
</feature>
<organism evidence="18 20">
    <name type="scientific">Petromyzon marinus</name>
    <name type="common">Sea lamprey</name>
    <dbReference type="NCBI Taxonomy" id="7757"/>
    <lineage>
        <taxon>Eukaryota</taxon>
        <taxon>Metazoa</taxon>
        <taxon>Chordata</taxon>
        <taxon>Craniata</taxon>
        <taxon>Vertebrata</taxon>
        <taxon>Cyclostomata</taxon>
        <taxon>Hyperoartia</taxon>
        <taxon>Petromyzontiformes</taxon>
        <taxon>Petromyzontidae</taxon>
        <taxon>Petromyzon</taxon>
    </lineage>
</organism>
<dbReference type="SUPFAM" id="SSF49899">
    <property type="entry name" value="Concanavalin A-like lectins/glucanases"/>
    <property type="match status" value="4"/>
</dbReference>
<feature type="disulfide bond" evidence="14">
    <location>
        <begin position="288"/>
        <end position="298"/>
    </location>
</feature>
<feature type="disulfide bond" evidence="14">
    <location>
        <begin position="813"/>
        <end position="822"/>
    </location>
</feature>
<dbReference type="FunFam" id="2.10.25.10:FF:000045">
    <property type="entry name" value="Slit guidance ligand 2"/>
    <property type="match status" value="1"/>
</dbReference>
<feature type="domain" description="EGF-like" evidence="17">
    <location>
        <begin position="592"/>
        <end position="628"/>
    </location>
</feature>
<dbReference type="FunFam" id="2.10.25.10:FF:000122">
    <property type="entry name" value="Protein crumbs homolog 2"/>
    <property type="match status" value="3"/>
</dbReference>
<dbReference type="PANTHER" id="PTHR12916">
    <property type="entry name" value="CYTOCHROME C OXIDASE POLYPEPTIDE VIC-2"/>
    <property type="match status" value="1"/>
</dbReference>
<feature type="disulfide bond" evidence="14">
    <location>
        <begin position="1011"/>
        <end position="1020"/>
    </location>
</feature>
<evidence type="ECO:0000256" key="4">
    <source>
        <dbReference type="ARBA" id="ARBA00022525"/>
    </source>
</evidence>
<feature type="domain" description="EGF-like" evidence="17">
    <location>
        <begin position="1680"/>
        <end position="1716"/>
    </location>
</feature>
<feature type="disulfide bond" evidence="14">
    <location>
        <begin position="210"/>
        <end position="227"/>
    </location>
</feature>
<keyword evidence="9" id="KW-0106">Calcium</keyword>
<feature type="region of interest" description="Disordered" evidence="15">
    <location>
        <begin position="1414"/>
        <end position="1433"/>
    </location>
</feature>
<feature type="disulfide bond" evidence="14">
    <location>
        <begin position="2294"/>
        <end position="2303"/>
    </location>
</feature>
<feature type="domain" description="EGF-like" evidence="17">
    <location>
        <begin position="474"/>
        <end position="510"/>
    </location>
</feature>
<feature type="domain" description="EGF-like" evidence="17">
    <location>
        <begin position="863"/>
        <end position="901"/>
    </location>
</feature>
<feature type="domain" description="EGF-like" evidence="17">
    <location>
        <begin position="749"/>
        <end position="785"/>
    </location>
</feature>
<dbReference type="InterPro" id="IPR000742">
    <property type="entry name" value="EGF"/>
</dbReference>
<feature type="domain" description="EGF-like" evidence="17">
    <location>
        <begin position="825"/>
        <end position="861"/>
    </location>
</feature>
<evidence type="ECO:0000313" key="21">
    <source>
        <dbReference type="RefSeq" id="XP_032817445.1"/>
    </source>
</evidence>
<feature type="disulfide bond" evidence="14">
    <location>
        <begin position="928"/>
        <end position="937"/>
    </location>
</feature>
<evidence type="ECO:0000256" key="14">
    <source>
        <dbReference type="PROSITE-ProRule" id="PRU00076"/>
    </source>
</evidence>
<dbReference type="FunFam" id="2.60.120.200:FF:000210">
    <property type="entry name" value="Protein eyes shut homolog"/>
    <property type="match status" value="1"/>
</dbReference>
<feature type="disulfide bond" evidence="14">
    <location>
        <begin position="1065"/>
        <end position="1075"/>
    </location>
</feature>
<keyword evidence="5 14" id="KW-0245">EGF-like domain</keyword>
<dbReference type="PROSITE" id="PS00022">
    <property type="entry name" value="EGF_1"/>
    <property type="match status" value="29"/>
</dbReference>
<reference evidence="19 20" key="1">
    <citation type="submission" date="2025-04" db="UniProtKB">
        <authorList>
            <consortium name="RefSeq"/>
        </authorList>
    </citation>
    <scope>IDENTIFICATION</scope>
    <source>
        <tissue evidence="19 20">Sperm</tissue>
    </source>
</reference>
<feature type="domain" description="EGF-like" evidence="17">
    <location>
        <begin position="668"/>
        <end position="706"/>
    </location>
</feature>
<feature type="domain" description="EGF-like" evidence="17">
    <location>
        <begin position="360"/>
        <end position="396"/>
    </location>
</feature>
<dbReference type="InterPro" id="IPR049883">
    <property type="entry name" value="NOTCH1_EGF-like"/>
</dbReference>